<reference evidence="1" key="1">
    <citation type="submission" date="2021-01" db="EMBL/GenBank/DDBJ databases">
        <authorList>
            <consortium name="Genoscope - CEA"/>
            <person name="William W."/>
        </authorList>
    </citation>
    <scope>NUCLEOTIDE SEQUENCE</scope>
</reference>
<dbReference type="AlphaFoldDB" id="A0A8S1PJP5"/>
<proteinExistence type="predicted"/>
<gene>
    <name evidence="1" type="ORF">PSON_ATCC_30995.1.T0800068</name>
</gene>
<keyword evidence="2" id="KW-1185">Reference proteome</keyword>
<accession>A0A8S1PJP5</accession>
<organism evidence="1 2">
    <name type="scientific">Paramecium sonneborni</name>
    <dbReference type="NCBI Taxonomy" id="65129"/>
    <lineage>
        <taxon>Eukaryota</taxon>
        <taxon>Sar</taxon>
        <taxon>Alveolata</taxon>
        <taxon>Ciliophora</taxon>
        <taxon>Intramacronucleata</taxon>
        <taxon>Oligohymenophorea</taxon>
        <taxon>Peniculida</taxon>
        <taxon>Parameciidae</taxon>
        <taxon>Paramecium</taxon>
    </lineage>
</organism>
<evidence type="ECO:0000313" key="1">
    <source>
        <dbReference type="EMBL" id="CAD8103385.1"/>
    </source>
</evidence>
<sequence>MKKNEFGLLEDLTEPGLIKKSNDVSWKNDQIYKQTNFEKNTTYFHIMDYKRS</sequence>
<name>A0A8S1PJP5_9CILI</name>
<protein>
    <submittedName>
        <fullName evidence="1">Uncharacterized protein</fullName>
    </submittedName>
</protein>
<evidence type="ECO:0000313" key="2">
    <source>
        <dbReference type="Proteomes" id="UP000692954"/>
    </source>
</evidence>
<comment type="caution">
    <text evidence="1">The sequence shown here is derived from an EMBL/GenBank/DDBJ whole genome shotgun (WGS) entry which is preliminary data.</text>
</comment>
<dbReference type="Proteomes" id="UP000692954">
    <property type="component" value="Unassembled WGS sequence"/>
</dbReference>
<dbReference type="EMBL" id="CAJJDN010000080">
    <property type="protein sequence ID" value="CAD8103385.1"/>
    <property type="molecule type" value="Genomic_DNA"/>
</dbReference>